<comment type="subcellular location">
    <subcellularLocation>
        <location evidence="1">Vacuole</location>
    </subcellularLocation>
</comment>
<comment type="similarity">
    <text evidence="2">Belongs to the strictosidine synthase family.</text>
</comment>
<evidence type="ECO:0000256" key="1">
    <source>
        <dbReference type="ARBA" id="ARBA00004116"/>
    </source>
</evidence>
<dbReference type="Pfam" id="PF03088">
    <property type="entry name" value="Str_synth"/>
    <property type="match status" value="1"/>
</dbReference>
<organism evidence="7 8">
    <name type="scientific">Citrus x changshan-huyou</name>
    <dbReference type="NCBI Taxonomy" id="2935761"/>
    <lineage>
        <taxon>Eukaryota</taxon>
        <taxon>Viridiplantae</taxon>
        <taxon>Streptophyta</taxon>
        <taxon>Embryophyta</taxon>
        <taxon>Tracheophyta</taxon>
        <taxon>Spermatophyta</taxon>
        <taxon>Magnoliopsida</taxon>
        <taxon>eudicotyledons</taxon>
        <taxon>Gunneridae</taxon>
        <taxon>Pentapetalae</taxon>
        <taxon>rosids</taxon>
        <taxon>malvids</taxon>
        <taxon>Sapindales</taxon>
        <taxon>Rutaceae</taxon>
        <taxon>Aurantioideae</taxon>
        <taxon>Citrus</taxon>
    </lineage>
</organism>
<gene>
    <name evidence="7" type="ORF">WN944_018808</name>
</gene>
<protein>
    <recommendedName>
        <fullName evidence="6">Strictosidine synthase conserved region domain-containing protein</fullName>
    </recommendedName>
</protein>
<feature type="domain" description="Strictosidine synthase conserved region" evidence="6">
    <location>
        <begin position="153"/>
        <end position="235"/>
    </location>
</feature>
<dbReference type="GO" id="GO:0012505">
    <property type="term" value="C:endomembrane system"/>
    <property type="evidence" value="ECO:0007669"/>
    <property type="project" value="TreeGrafter"/>
</dbReference>
<dbReference type="AlphaFoldDB" id="A0AAP0QF67"/>
<dbReference type="Proteomes" id="UP001428341">
    <property type="component" value="Unassembled WGS sequence"/>
</dbReference>
<evidence type="ECO:0000256" key="2">
    <source>
        <dbReference type="ARBA" id="ARBA00009191"/>
    </source>
</evidence>
<evidence type="ECO:0000256" key="3">
    <source>
        <dbReference type="ARBA" id="ARBA00022554"/>
    </source>
</evidence>
<keyword evidence="3" id="KW-0926">Vacuole</keyword>
<evidence type="ECO:0000259" key="6">
    <source>
        <dbReference type="Pfam" id="PF03088"/>
    </source>
</evidence>
<reference evidence="7 8" key="1">
    <citation type="submission" date="2024-05" db="EMBL/GenBank/DDBJ databases">
        <title>Haplotype-resolved chromosome-level genome assembly of Huyou (Citrus changshanensis).</title>
        <authorList>
            <person name="Miao C."/>
            <person name="Chen W."/>
            <person name="Wu Y."/>
            <person name="Wang L."/>
            <person name="Zhao S."/>
            <person name="Grierson D."/>
            <person name="Xu C."/>
            <person name="Chen K."/>
        </authorList>
    </citation>
    <scope>NUCLEOTIDE SEQUENCE [LARGE SCALE GENOMIC DNA]</scope>
    <source>
        <strain evidence="7">01-14</strain>
        <tissue evidence="7">Leaf</tissue>
    </source>
</reference>
<dbReference type="InterPro" id="IPR011042">
    <property type="entry name" value="6-blade_b-propeller_TolB-like"/>
</dbReference>
<dbReference type="SUPFAM" id="SSF63829">
    <property type="entry name" value="Calcium-dependent phosphotriesterase"/>
    <property type="match status" value="1"/>
</dbReference>
<evidence type="ECO:0000256" key="5">
    <source>
        <dbReference type="SAM" id="SignalP"/>
    </source>
</evidence>
<dbReference type="GO" id="GO:0005773">
    <property type="term" value="C:vacuole"/>
    <property type="evidence" value="ECO:0007669"/>
    <property type="project" value="UniProtKB-SubCell"/>
</dbReference>
<dbReference type="EMBL" id="JBCGBO010000007">
    <property type="protein sequence ID" value="KAK9187413.1"/>
    <property type="molecule type" value="Genomic_DNA"/>
</dbReference>
<proteinExistence type="inferred from homology"/>
<keyword evidence="4" id="KW-0325">Glycoprotein</keyword>
<feature type="signal peptide" evidence="5">
    <location>
        <begin position="1"/>
        <end position="26"/>
    </location>
</feature>
<keyword evidence="5" id="KW-0732">Signal</keyword>
<name>A0AAP0QF67_9ROSI</name>
<dbReference type="Gene3D" id="2.120.10.30">
    <property type="entry name" value="TolB, C-terminal domain"/>
    <property type="match status" value="1"/>
</dbReference>
<dbReference type="GO" id="GO:0016787">
    <property type="term" value="F:hydrolase activity"/>
    <property type="evidence" value="ECO:0007669"/>
    <property type="project" value="TreeGrafter"/>
</dbReference>
<evidence type="ECO:0000313" key="8">
    <source>
        <dbReference type="Proteomes" id="UP001428341"/>
    </source>
</evidence>
<keyword evidence="8" id="KW-1185">Reference proteome</keyword>
<evidence type="ECO:0000313" key="7">
    <source>
        <dbReference type="EMBL" id="KAK9187413.1"/>
    </source>
</evidence>
<feature type="chain" id="PRO_5042873886" description="Strictosidine synthase conserved region domain-containing protein" evidence="5">
    <location>
        <begin position="27"/>
        <end position="369"/>
    </location>
</feature>
<accession>A0AAP0QF67</accession>
<sequence>MAPKSFLPACLLAFTLQIFFFPPVSFSVSLLSNSNESSSMEGLIKLEVGCVNHPEDVSIVVSKGAVYTATRDGWVKYIILHNETLVNWKHVDSQSLLGLTATKDGDVIMCDNEKVRNIINSQALIIVHGLLKVSEEGVKVIVPNVSFANDVIEASDGTLYFTVSSTKYTPADFYKDMAEGNPYGQLLKYDPKSNQTTVLQEGFYFANGIALSKDEDFVVVCESWKFRCRRYWLKGDRNGTLDTFAENLPGGPDNINLAPDGSFWIALIKMNQTGVTAIQNCSEKWELLDAYPGLISLLLPMGSDGGARVVKVDGIDGKIIRDFNDPNATYISFVTSAVEFEGNLYLASLQSYFIGKLPLDAPNPELATI</sequence>
<evidence type="ECO:0000256" key="4">
    <source>
        <dbReference type="ARBA" id="ARBA00023180"/>
    </source>
</evidence>
<dbReference type="PANTHER" id="PTHR10426:SF68">
    <property type="entry name" value="OS07G0614000 PROTEIN"/>
    <property type="match status" value="1"/>
</dbReference>
<comment type="caution">
    <text evidence="7">The sequence shown here is derived from an EMBL/GenBank/DDBJ whole genome shotgun (WGS) entry which is preliminary data.</text>
</comment>
<dbReference type="PANTHER" id="PTHR10426">
    <property type="entry name" value="STRICTOSIDINE SYNTHASE-RELATED"/>
    <property type="match status" value="1"/>
</dbReference>
<dbReference type="InterPro" id="IPR018119">
    <property type="entry name" value="Strictosidine_synth_cons-reg"/>
</dbReference>